<evidence type="ECO:0000313" key="4">
    <source>
        <dbReference type="Proteomes" id="UP000660339"/>
    </source>
</evidence>
<evidence type="ECO:0000313" key="3">
    <source>
        <dbReference type="EMBL" id="GIG15977.1"/>
    </source>
</evidence>
<reference evidence="3" key="1">
    <citation type="submission" date="2021-01" db="EMBL/GenBank/DDBJ databases">
        <title>Whole genome shotgun sequence of Catellatospora methionotrophica NBRC 14553.</title>
        <authorList>
            <person name="Komaki H."/>
            <person name="Tamura T."/>
        </authorList>
    </citation>
    <scope>NUCLEOTIDE SEQUENCE</scope>
    <source>
        <strain evidence="3">NBRC 14553</strain>
    </source>
</reference>
<gene>
    <name evidence="3" type="ORF">Cme02nite_43090</name>
</gene>
<keyword evidence="2" id="KW-1133">Transmembrane helix</keyword>
<feature type="compositionally biased region" description="Low complexity" evidence="1">
    <location>
        <begin position="240"/>
        <end position="270"/>
    </location>
</feature>
<comment type="caution">
    <text evidence="3">The sequence shown here is derived from an EMBL/GenBank/DDBJ whole genome shotgun (WGS) entry which is preliminary data.</text>
</comment>
<dbReference type="EMBL" id="BONJ01000023">
    <property type="protein sequence ID" value="GIG15977.1"/>
    <property type="molecule type" value="Genomic_DNA"/>
</dbReference>
<keyword evidence="2" id="KW-0812">Transmembrane</keyword>
<evidence type="ECO:0008006" key="5">
    <source>
        <dbReference type="Google" id="ProtNLM"/>
    </source>
</evidence>
<organism evidence="3 4">
    <name type="scientific">Catellatospora methionotrophica</name>
    <dbReference type="NCBI Taxonomy" id="121620"/>
    <lineage>
        <taxon>Bacteria</taxon>
        <taxon>Bacillati</taxon>
        <taxon>Actinomycetota</taxon>
        <taxon>Actinomycetes</taxon>
        <taxon>Micromonosporales</taxon>
        <taxon>Micromonosporaceae</taxon>
        <taxon>Catellatospora</taxon>
    </lineage>
</organism>
<dbReference type="AlphaFoldDB" id="A0A8J3PG73"/>
<evidence type="ECO:0000256" key="2">
    <source>
        <dbReference type="SAM" id="Phobius"/>
    </source>
</evidence>
<evidence type="ECO:0000256" key="1">
    <source>
        <dbReference type="SAM" id="MobiDB-lite"/>
    </source>
</evidence>
<feature type="region of interest" description="Disordered" evidence="1">
    <location>
        <begin position="208"/>
        <end position="292"/>
    </location>
</feature>
<dbReference type="RefSeq" id="WP_166381775.1">
    <property type="nucleotide sequence ID" value="NZ_BAAATT010000006.1"/>
</dbReference>
<proteinExistence type="predicted"/>
<keyword evidence="2" id="KW-0472">Membrane</keyword>
<accession>A0A8J3PG73</accession>
<name>A0A8J3PG73_9ACTN</name>
<keyword evidence="4" id="KW-1185">Reference proteome</keyword>
<dbReference type="Proteomes" id="UP000660339">
    <property type="component" value="Unassembled WGS sequence"/>
</dbReference>
<feature type="compositionally biased region" description="Pro residues" evidence="1">
    <location>
        <begin position="271"/>
        <end position="290"/>
    </location>
</feature>
<feature type="transmembrane region" description="Helical" evidence="2">
    <location>
        <begin position="184"/>
        <end position="206"/>
    </location>
</feature>
<sequence>MSSDFREFQQIWQPRISAEIYAFTGDRDASAEIAQEVFSLAGSRWTRLERQEDPIRWARQEAWQRVDERWLGTSRPGDDGTSPAMVAALSVLDPATRRTVVLLLADVPSHEYVALGATAIPAAQWDEALEHLANSLPGQDPAALFGQLCTGWEIAVPRSRAEPHQPKRASHSLPATRRPRRTGALVAVGAVALLVVGVVVVTKWTAEPAGGSAAPEVSASATPDIAWPEPSASEEPLPTPSGTTAPPSPAPSASRGRPTPTPTRAGTTPRPGNPPATTPSKSPTPSPSPACVPSVNVTAADSGGTVTFTAEAVDGKLEFCGGQRAVWWASYTLVGDVLQLAGHGTQNLNTTAPTWSASIDFTACGGAWYYGRNAVSFPDTIPVADQGSAFGGNRLGGGDSPCP</sequence>
<protein>
    <recommendedName>
        <fullName evidence="5">DNA-directed RNA polymerase specialized sigma24 family protein</fullName>
    </recommendedName>
</protein>